<feature type="domain" description="AsmA" evidence="2">
    <location>
        <begin position="508"/>
        <end position="611"/>
    </location>
</feature>
<feature type="domain" description="AsmA" evidence="2">
    <location>
        <begin position="4"/>
        <end position="188"/>
    </location>
</feature>
<feature type="compositionally biased region" description="Basic and acidic residues" evidence="1">
    <location>
        <begin position="536"/>
        <end position="548"/>
    </location>
</feature>
<gene>
    <name evidence="3" type="ORF">MNBD_BACTEROID01-2338</name>
</gene>
<dbReference type="PANTHER" id="PTHR30441">
    <property type="entry name" value="DUF748 DOMAIN-CONTAINING PROTEIN"/>
    <property type="match status" value="1"/>
</dbReference>
<dbReference type="InterPro" id="IPR052894">
    <property type="entry name" value="AsmA-related"/>
</dbReference>
<protein>
    <recommendedName>
        <fullName evidence="2">AsmA domain-containing protein</fullName>
    </recommendedName>
</protein>
<dbReference type="GO" id="GO:0005886">
    <property type="term" value="C:plasma membrane"/>
    <property type="evidence" value="ECO:0007669"/>
    <property type="project" value="TreeGrafter"/>
</dbReference>
<sequence length="844" mass="92672">MKKIIISLLISIAVLFAAILAIPVIFKSSLLKMAEATINNEINATAGFSDFNLSLLKSFPRVSIELKGVYIAGIGELENDTLLKISSLRSQISLFSLFSPADINIEEVILDRPVLALKVNNNGKANWDISRKADAPQEAAPEKGNAEETETFKLSLGKVVINDADIVYDDRPIDMALEFNRVNLNLSGNMYGTATELNSTGGVEQFSLTYDSVSYISKTTLKVNSILRIDFKPLSISLVKNELWVNQLPLEISGSIQMPNDSIFFNLGLASKTSGLNDFLALVPPDYSPYLKGLQTSGTASLTGFFKGYYFDETYPALTIALKVGGGRLKYAQLPEEVKNIRADIKIEKPQGSFGLTTVKINEAHSEIKDNPVDLTLALSNLMSDIHFEGALVGKVNFSHLKDALPMDSIDIAGVIDANLRVNGNYSDIEGSHYGKITSDGAVSLTGFSYSGPELTQVLKIPRGQLDFSPTEINLSQFDMQIGASDFNLAGGISNYLGYLFEEGVLKGNLQLKSRFVNLNELMSLKAVEKAPPANEEGHESEEPQGREATEAKVLAFDIPGNVDMDFSSSIKKAVLNRLPITNINGLITVKDGRLNLNGLKMEMLDGELKLTGSYRNTPQNQPLFDFAFNIMDFNIPYAYRSLTGIRKILPVAGHSQGEFSSNFKMKGQLSPGLELIAPTIDGNGLFSIRNMQIIDSPTFKQLKGILKKEMLNNVKVDDFSANFSVDKGNLLLKPFRTKVAGQETTVYGSLNTSNLVDIKMDFIVKREAFGEDIQNILGILPGQERIKTVPASVTIKGPVGKTKVKLDLSQARNKIMAEIKRSTKEDLQKSFKRLGDELKRFFK</sequence>
<dbReference type="EMBL" id="UOEP01000108">
    <property type="protein sequence ID" value="VAW19901.1"/>
    <property type="molecule type" value="Genomic_DNA"/>
</dbReference>
<dbReference type="PANTHER" id="PTHR30441:SF8">
    <property type="entry name" value="DUF748 DOMAIN-CONTAINING PROTEIN"/>
    <property type="match status" value="1"/>
</dbReference>
<name>A0A3B0TMH3_9ZZZZ</name>
<evidence type="ECO:0000259" key="2">
    <source>
        <dbReference type="Pfam" id="PF05170"/>
    </source>
</evidence>
<evidence type="ECO:0000256" key="1">
    <source>
        <dbReference type="SAM" id="MobiDB-lite"/>
    </source>
</evidence>
<proteinExistence type="predicted"/>
<dbReference type="GO" id="GO:0090313">
    <property type="term" value="P:regulation of protein targeting to membrane"/>
    <property type="evidence" value="ECO:0007669"/>
    <property type="project" value="TreeGrafter"/>
</dbReference>
<dbReference type="InterPro" id="IPR007844">
    <property type="entry name" value="AsmA"/>
</dbReference>
<feature type="region of interest" description="Disordered" evidence="1">
    <location>
        <begin position="529"/>
        <end position="548"/>
    </location>
</feature>
<evidence type="ECO:0000313" key="3">
    <source>
        <dbReference type="EMBL" id="VAW19901.1"/>
    </source>
</evidence>
<dbReference type="Pfam" id="PF05170">
    <property type="entry name" value="AsmA"/>
    <property type="match status" value="2"/>
</dbReference>
<accession>A0A3B0TMH3</accession>
<reference evidence="3" key="1">
    <citation type="submission" date="2018-06" db="EMBL/GenBank/DDBJ databases">
        <authorList>
            <person name="Zhirakovskaya E."/>
        </authorList>
    </citation>
    <scope>NUCLEOTIDE SEQUENCE</scope>
</reference>
<organism evidence="3">
    <name type="scientific">hydrothermal vent metagenome</name>
    <dbReference type="NCBI Taxonomy" id="652676"/>
    <lineage>
        <taxon>unclassified sequences</taxon>
        <taxon>metagenomes</taxon>
        <taxon>ecological metagenomes</taxon>
    </lineage>
</organism>
<dbReference type="AlphaFoldDB" id="A0A3B0TMH3"/>